<dbReference type="InterPro" id="IPR004090">
    <property type="entry name" value="Chemotax_Me-accpt_rcpt"/>
</dbReference>
<evidence type="ECO:0000256" key="5">
    <source>
        <dbReference type="ARBA" id="ARBA00029447"/>
    </source>
</evidence>
<dbReference type="PANTHER" id="PTHR43531">
    <property type="entry name" value="PROTEIN ICFG"/>
    <property type="match status" value="1"/>
</dbReference>
<comment type="similarity">
    <text evidence="5">Belongs to the methyl-accepting chemotaxis (MCP) protein family.</text>
</comment>
<keyword evidence="2" id="KW-0488">Methylation</keyword>
<dbReference type="InterPro" id="IPR000727">
    <property type="entry name" value="T_SNARE_dom"/>
</dbReference>
<accession>A0A317PNW0</accession>
<dbReference type="InterPro" id="IPR003660">
    <property type="entry name" value="HAMP_dom"/>
</dbReference>
<evidence type="ECO:0000256" key="3">
    <source>
        <dbReference type="ARBA" id="ARBA00022500"/>
    </source>
</evidence>
<dbReference type="InterPro" id="IPR004089">
    <property type="entry name" value="MCPsignal_dom"/>
</dbReference>
<comment type="subcellular location">
    <subcellularLocation>
        <location evidence="1">Cell inner membrane</location>
        <topology evidence="1">Multi-pass membrane protein</topology>
    </subcellularLocation>
</comment>
<dbReference type="PRINTS" id="PR00260">
    <property type="entry name" value="CHEMTRNSDUCR"/>
</dbReference>
<reference evidence="11 12" key="1">
    <citation type="submission" date="2018-05" db="EMBL/GenBank/DDBJ databases">
        <title>Genomic Encyclopedia of Type Strains, Phase IV (KMG-IV): sequencing the most valuable type-strain genomes for metagenomic binning, comparative biology and taxonomic classification.</title>
        <authorList>
            <person name="Goeker M."/>
        </authorList>
    </citation>
    <scope>NUCLEOTIDE SEQUENCE [LARGE SCALE GENOMIC DNA]</scope>
    <source>
        <strain evidence="11 12">DSM 19579</strain>
    </source>
</reference>
<evidence type="ECO:0000256" key="1">
    <source>
        <dbReference type="ARBA" id="ARBA00004429"/>
    </source>
</evidence>
<dbReference type="GO" id="GO:0007165">
    <property type="term" value="P:signal transduction"/>
    <property type="evidence" value="ECO:0007669"/>
    <property type="project" value="UniProtKB-KW"/>
</dbReference>
<dbReference type="Proteomes" id="UP000246744">
    <property type="component" value="Unassembled WGS sequence"/>
</dbReference>
<dbReference type="Gene3D" id="1.20.120.30">
    <property type="entry name" value="Aspartate receptor, ligand-binding domain"/>
    <property type="match status" value="1"/>
</dbReference>
<dbReference type="GO" id="GO:0004888">
    <property type="term" value="F:transmembrane signaling receptor activity"/>
    <property type="evidence" value="ECO:0007669"/>
    <property type="project" value="InterPro"/>
</dbReference>
<feature type="domain" description="Methyl-accepting transducer" evidence="8">
    <location>
        <begin position="270"/>
        <end position="499"/>
    </location>
</feature>
<dbReference type="PROSITE" id="PS50192">
    <property type="entry name" value="T_SNARE"/>
    <property type="match status" value="1"/>
</dbReference>
<keyword evidence="4 6" id="KW-0807">Transducer</keyword>
<evidence type="ECO:0000256" key="6">
    <source>
        <dbReference type="PROSITE-ProRule" id="PRU00284"/>
    </source>
</evidence>
<dbReference type="SUPFAM" id="SSF58104">
    <property type="entry name" value="Methyl-accepting chemotaxis protein (MCP) signaling domain"/>
    <property type="match status" value="1"/>
</dbReference>
<feature type="transmembrane region" description="Helical" evidence="7">
    <location>
        <begin position="12"/>
        <end position="32"/>
    </location>
</feature>
<evidence type="ECO:0000259" key="8">
    <source>
        <dbReference type="PROSITE" id="PS50111"/>
    </source>
</evidence>
<keyword evidence="7" id="KW-0812">Transmembrane</keyword>
<evidence type="ECO:0000259" key="9">
    <source>
        <dbReference type="PROSITE" id="PS50192"/>
    </source>
</evidence>
<gene>
    <name evidence="11" type="ORF">DES37_11836</name>
</gene>
<evidence type="ECO:0000256" key="4">
    <source>
        <dbReference type="ARBA" id="ARBA00023224"/>
    </source>
</evidence>
<comment type="caution">
    <text evidence="11">The sequence shown here is derived from an EMBL/GenBank/DDBJ whole genome shotgun (WGS) entry which is preliminary data.</text>
</comment>
<evidence type="ECO:0000256" key="2">
    <source>
        <dbReference type="ARBA" id="ARBA00022481"/>
    </source>
</evidence>
<dbReference type="FunFam" id="1.10.287.950:FF:000001">
    <property type="entry name" value="Methyl-accepting chemotaxis sensory transducer"/>
    <property type="match status" value="1"/>
</dbReference>
<sequence length="551" mass="59850">MQILKDITVRKMLLIILAVFTLIWGVATTLTLKNFTDVSQLLEQNSVQKHTYAMLVKGNDQYFRTMTRMLRAVDFRQSGDEASAEKTFVSAGKALKISQDMLAQFRQSQHPGIDDALVQQMVNDWETLLNTIAPMLQNAQANNIDSFRQTFRHVYPPLSVQFGATAEKYTQAIQSGGMVQQAQDHITSNRFILLAALVAGIVTLFLTDRYLVAYLVRPVGIIKRHLERLTAGQLQHNIDDFGRNCAGQLIPYIRSMQDSLRDTVTVIRDSSGTIYTSTSQIRKGNEELSGRTDQQAAALQQTAASMEELTSTVKNNAENVHQARQLTDEAQGIAQKGGEITNTVVKTMAGISESSQKIADITSVINSISFQTNILALNAAVEAARAGEQGRGFAVVASEVRSLAQRSAQAAKEIEGLISESVSRVTAGAGQVQEAGKAMETIIASVSRVRELMGEISVASDEQSRGIDQIGQAMNAMDSVTQQNAAQVQQAATSAAALEMEAEHLTGAIAVFDLGSSYTAKTNSEVRKPALKPTQGVKAITANTGENWETF</sequence>
<name>A0A317PNW0_9ENTR</name>
<proteinExistence type="inferred from homology"/>
<feature type="domain" description="T-SNARE coiled-coil homology" evidence="9">
    <location>
        <begin position="429"/>
        <end position="491"/>
    </location>
</feature>
<feature type="domain" description="HAMP" evidence="10">
    <location>
        <begin position="213"/>
        <end position="265"/>
    </location>
</feature>
<dbReference type="RefSeq" id="WP_110027904.1">
    <property type="nucleotide sequence ID" value="NZ_QGTS01000018.1"/>
</dbReference>
<dbReference type="SMART" id="SM00304">
    <property type="entry name" value="HAMP"/>
    <property type="match status" value="1"/>
</dbReference>
<keyword evidence="7" id="KW-1133">Transmembrane helix</keyword>
<dbReference type="EMBL" id="QGTS01000018">
    <property type="protein sequence ID" value="PWW02682.1"/>
    <property type="molecule type" value="Genomic_DNA"/>
</dbReference>
<dbReference type="GO" id="GO:0006935">
    <property type="term" value="P:chemotaxis"/>
    <property type="evidence" value="ECO:0007669"/>
    <property type="project" value="UniProtKB-KW"/>
</dbReference>
<dbReference type="GO" id="GO:0005886">
    <property type="term" value="C:plasma membrane"/>
    <property type="evidence" value="ECO:0007669"/>
    <property type="project" value="UniProtKB-SubCell"/>
</dbReference>
<dbReference type="AlphaFoldDB" id="A0A317PNW0"/>
<evidence type="ECO:0000313" key="11">
    <source>
        <dbReference type="EMBL" id="PWW02682.1"/>
    </source>
</evidence>
<dbReference type="InterPro" id="IPR051310">
    <property type="entry name" value="MCP_chemotaxis"/>
</dbReference>
<dbReference type="InterPro" id="IPR035440">
    <property type="entry name" value="4HB_MCP_dom_sf"/>
</dbReference>
<evidence type="ECO:0000259" key="10">
    <source>
        <dbReference type="PROSITE" id="PS50885"/>
    </source>
</evidence>
<dbReference type="PANTHER" id="PTHR43531:SF14">
    <property type="entry name" value="METHYL-ACCEPTING CHEMOTAXIS PROTEIN I-RELATED"/>
    <property type="match status" value="1"/>
</dbReference>
<evidence type="ECO:0000256" key="7">
    <source>
        <dbReference type="SAM" id="Phobius"/>
    </source>
</evidence>
<dbReference type="SMART" id="SM00283">
    <property type="entry name" value="MA"/>
    <property type="match status" value="1"/>
</dbReference>
<protein>
    <submittedName>
        <fullName evidence="11">Methyl-accepting chemotaxis sensory transducer with TarH sensor</fullName>
    </submittedName>
</protein>
<dbReference type="CDD" id="cd11386">
    <property type="entry name" value="MCP_signal"/>
    <property type="match status" value="1"/>
</dbReference>
<keyword evidence="12" id="KW-1185">Reference proteome</keyword>
<evidence type="ECO:0000313" key="12">
    <source>
        <dbReference type="Proteomes" id="UP000246744"/>
    </source>
</evidence>
<dbReference type="SUPFAM" id="SSF47170">
    <property type="entry name" value="Aspartate receptor, ligand-binding domain"/>
    <property type="match status" value="1"/>
</dbReference>
<dbReference type="PROSITE" id="PS50111">
    <property type="entry name" value="CHEMOTAXIS_TRANSDUC_2"/>
    <property type="match status" value="1"/>
</dbReference>
<dbReference type="Pfam" id="PF00015">
    <property type="entry name" value="MCPsignal"/>
    <property type="match status" value="1"/>
</dbReference>
<dbReference type="OrthoDB" id="6167817at2"/>
<keyword evidence="7" id="KW-0472">Membrane</keyword>
<dbReference type="PROSITE" id="PS50885">
    <property type="entry name" value="HAMP"/>
    <property type="match status" value="1"/>
</dbReference>
<dbReference type="Gene3D" id="1.10.287.950">
    <property type="entry name" value="Methyl-accepting chemotaxis protein"/>
    <property type="match status" value="1"/>
</dbReference>
<keyword evidence="3" id="KW-0145">Chemotaxis</keyword>
<organism evidence="11 12">
    <name type="scientific">Mangrovibacter plantisponsor</name>
    <dbReference type="NCBI Taxonomy" id="451513"/>
    <lineage>
        <taxon>Bacteria</taxon>
        <taxon>Pseudomonadati</taxon>
        <taxon>Pseudomonadota</taxon>
        <taxon>Gammaproteobacteria</taxon>
        <taxon>Enterobacterales</taxon>
        <taxon>Enterobacteriaceae</taxon>
        <taxon>Mangrovibacter</taxon>
    </lineage>
</organism>